<keyword evidence="4" id="KW-1185">Reference proteome</keyword>
<evidence type="ECO:0000313" key="4">
    <source>
        <dbReference type="Proteomes" id="UP001530315"/>
    </source>
</evidence>
<evidence type="ECO:0000259" key="2">
    <source>
        <dbReference type="Pfam" id="PF00122"/>
    </source>
</evidence>
<dbReference type="InterPro" id="IPR008250">
    <property type="entry name" value="ATPase_P-typ_transduc_dom_A_sf"/>
</dbReference>
<dbReference type="Proteomes" id="UP001530315">
    <property type="component" value="Unassembled WGS sequence"/>
</dbReference>
<dbReference type="SUPFAM" id="SSF81653">
    <property type="entry name" value="Calcium ATPase, transduction domain A"/>
    <property type="match status" value="1"/>
</dbReference>
<organism evidence="3 4">
    <name type="scientific">Stephanodiscus triporus</name>
    <dbReference type="NCBI Taxonomy" id="2934178"/>
    <lineage>
        <taxon>Eukaryota</taxon>
        <taxon>Sar</taxon>
        <taxon>Stramenopiles</taxon>
        <taxon>Ochrophyta</taxon>
        <taxon>Bacillariophyta</taxon>
        <taxon>Coscinodiscophyceae</taxon>
        <taxon>Thalassiosirophycidae</taxon>
        <taxon>Stephanodiscales</taxon>
        <taxon>Stephanodiscaceae</taxon>
        <taxon>Stephanodiscus</taxon>
    </lineage>
</organism>
<feature type="domain" description="P-type ATPase A" evidence="2">
    <location>
        <begin position="77"/>
        <end position="129"/>
    </location>
</feature>
<gene>
    <name evidence="3" type="ORF">ACHAW5_005066</name>
</gene>
<protein>
    <recommendedName>
        <fullName evidence="2">P-type ATPase A domain-containing protein</fullName>
    </recommendedName>
</protein>
<feature type="region of interest" description="Disordered" evidence="1">
    <location>
        <begin position="129"/>
        <end position="157"/>
    </location>
</feature>
<dbReference type="InterPro" id="IPR059000">
    <property type="entry name" value="ATPase_P-type_domA"/>
</dbReference>
<evidence type="ECO:0000313" key="3">
    <source>
        <dbReference type="EMBL" id="KAL3801555.1"/>
    </source>
</evidence>
<proteinExistence type="predicted"/>
<accession>A0ABD3QUB9</accession>
<dbReference type="EMBL" id="JALLAZ020000184">
    <property type="protein sequence ID" value="KAL3801555.1"/>
    <property type="molecule type" value="Genomic_DNA"/>
</dbReference>
<sequence length="251" mass="26625">MVITTAQRDILARLRVDVATGLSTSEASVRRRRGAATGDRHGGANVVRPPVDCPKWVCCLLPCIGRSPSMRQFRLVTPDDAEVLRDSTWVRYDHGSLVVGDVIRLVEGDVVPADCLVVGLGMDRIDASSVVDDDDDCEGGDSGEEEEDGGGGGADGEEITVDARLVTGEIRPARVVRRRNGTVGSGATLYYGSRVLRGSCLAVVIATGRRVALSKLIGAGRWPPCADLSEEVREIARMESEGTGIALVPIS</sequence>
<dbReference type="Gene3D" id="2.70.150.10">
    <property type="entry name" value="Calcium-transporting ATPase, cytoplasmic transduction domain A"/>
    <property type="match status" value="1"/>
</dbReference>
<evidence type="ECO:0000256" key="1">
    <source>
        <dbReference type="SAM" id="MobiDB-lite"/>
    </source>
</evidence>
<reference evidence="3 4" key="1">
    <citation type="submission" date="2024-10" db="EMBL/GenBank/DDBJ databases">
        <title>Updated reference genomes for cyclostephanoid diatoms.</title>
        <authorList>
            <person name="Roberts W.R."/>
            <person name="Alverson A.J."/>
        </authorList>
    </citation>
    <scope>NUCLEOTIDE SEQUENCE [LARGE SCALE GENOMIC DNA]</scope>
    <source>
        <strain evidence="3 4">AJA276-08</strain>
    </source>
</reference>
<name>A0ABD3QUB9_9STRA</name>
<dbReference type="AlphaFoldDB" id="A0ABD3QUB9"/>
<comment type="caution">
    <text evidence="3">The sequence shown here is derived from an EMBL/GenBank/DDBJ whole genome shotgun (WGS) entry which is preliminary data.</text>
</comment>
<dbReference type="Pfam" id="PF00122">
    <property type="entry name" value="E1-E2_ATPase"/>
    <property type="match status" value="2"/>
</dbReference>
<dbReference type="PANTHER" id="PTHR42861">
    <property type="entry name" value="CALCIUM-TRANSPORTING ATPASE"/>
    <property type="match status" value="1"/>
</dbReference>
<feature type="domain" description="P-type ATPase A" evidence="2">
    <location>
        <begin position="156"/>
        <end position="217"/>
    </location>
</feature>
<feature type="compositionally biased region" description="Acidic residues" evidence="1">
    <location>
        <begin position="131"/>
        <end position="157"/>
    </location>
</feature>